<dbReference type="Gramene" id="Mp1g13810.1">
    <property type="protein sequence ID" value="Mp1g13810.1.cds"/>
    <property type="gene ID" value="Mp1g13810"/>
</dbReference>
<feature type="compositionally biased region" description="Polar residues" evidence="1">
    <location>
        <begin position="175"/>
        <end position="193"/>
    </location>
</feature>
<accession>A0A2R6XF74</accession>
<feature type="region of interest" description="Disordered" evidence="1">
    <location>
        <begin position="158"/>
        <end position="193"/>
    </location>
</feature>
<feature type="compositionally biased region" description="Basic and acidic residues" evidence="1">
    <location>
        <begin position="158"/>
        <end position="171"/>
    </location>
</feature>
<organism evidence="4 5">
    <name type="scientific">Marchantia polymorpha</name>
    <name type="common">Common liverwort</name>
    <name type="synonym">Marchantia aquatica</name>
    <dbReference type="NCBI Taxonomy" id="3197"/>
    <lineage>
        <taxon>Eukaryota</taxon>
        <taxon>Viridiplantae</taxon>
        <taxon>Streptophyta</taxon>
        <taxon>Embryophyta</taxon>
        <taxon>Marchantiophyta</taxon>
        <taxon>Marchantiopsida</taxon>
        <taxon>Marchantiidae</taxon>
        <taxon>Marchantiales</taxon>
        <taxon>Marchantiaceae</taxon>
        <taxon>Marchantia</taxon>
    </lineage>
</organism>
<dbReference type="InterPro" id="IPR056497">
    <property type="entry name" value="HEAT_DAAF5"/>
</dbReference>
<dbReference type="PANTHER" id="PTHR16216">
    <property type="entry name" value="DYNEIN ASSEMBLY FACTOR 5, AXONEMAL"/>
    <property type="match status" value="1"/>
</dbReference>
<gene>
    <name evidence="4" type="ORF">MARPO_0019s0151</name>
</gene>
<dbReference type="InterPro" id="IPR016024">
    <property type="entry name" value="ARM-type_fold"/>
</dbReference>
<dbReference type="AlphaFoldDB" id="A0A2R6XF74"/>
<dbReference type="InterPro" id="IPR052623">
    <property type="entry name" value="DAAF5"/>
</dbReference>
<dbReference type="SUPFAM" id="SSF48371">
    <property type="entry name" value="ARM repeat"/>
    <property type="match status" value="1"/>
</dbReference>
<keyword evidence="5" id="KW-1185">Reference proteome</keyword>
<feature type="domain" description="Dynein axonemal assembly factor 5 TPR repeats" evidence="3">
    <location>
        <begin position="407"/>
        <end position="595"/>
    </location>
</feature>
<evidence type="ECO:0000259" key="2">
    <source>
        <dbReference type="Pfam" id="PF24573"/>
    </source>
</evidence>
<dbReference type="InterPro" id="IPR011989">
    <property type="entry name" value="ARM-like"/>
</dbReference>
<protein>
    <recommendedName>
        <fullName evidence="6">TOG domain-containing protein</fullName>
    </recommendedName>
</protein>
<feature type="domain" description="Dynein axonemal assembly factor 5 TPR repeats" evidence="3">
    <location>
        <begin position="626"/>
        <end position="696"/>
    </location>
</feature>
<evidence type="ECO:0008006" key="6">
    <source>
        <dbReference type="Google" id="ProtNLM"/>
    </source>
</evidence>
<dbReference type="Pfam" id="PF25757">
    <property type="entry name" value="TPR_DNAAF5"/>
    <property type="match status" value="2"/>
</dbReference>
<dbReference type="Pfam" id="PF24573">
    <property type="entry name" value="HEAT_DAAF5"/>
    <property type="match status" value="1"/>
</dbReference>
<reference evidence="5" key="1">
    <citation type="journal article" date="2017" name="Cell">
        <title>Insights into land plant evolution garnered from the Marchantia polymorpha genome.</title>
        <authorList>
            <person name="Bowman J.L."/>
            <person name="Kohchi T."/>
            <person name="Yamato K.T."/>
            <person name="Jenkins J."/>
            <person name="Shu S."/>
            <person name="Ishizaki K."/>
            <person name="Yamaoka S."/>
            <person name="Nishihama R."/>
            <person name="Nakamura Y."/>
            <person name="Berger F."/>
            <person name="Adam C."/>
            <person name="Aki S.S."/>
            <person name="Althoff F."/>
            <person name="Araki T."/>
            <person name="Arteaga-Vazquez M.A."/>
            <person name="Balasubrmanian S."/>
            <person name="Barry K."/>
            <person name="Bauer D."/>
            <person name="Boehm C.R."/>
            <person name="Briginshaw L."/>
            <person name="Caballero-Perez J."/>
            <person name="Catarino B."/>
            <person name="Chen F."/>
            <person name="Chiyoda S."/>
            <person name="Chovatia M."/>
            <person name="Davies K.M."/>
            <person name="Delmans M."/>
            <person name="Demura T."/>
            <person name="Dierschke T."/>
            <person name="Dolan L."/>
            <person name="Dorantes-Acosta A.E."/>
            <person name="Eklund D.M."/>
            <person name="Florent S.N."/>
            <person name="Flores-Sandoval E."/>
            <person name="Fujiyama A."/>
            <person name="Fukuzawa H."/>
            <person name="Galik B."/>
            <person name="Grimanelli D."/>
            <person name="Grimwood J."/>
            <person name="Grossniklaus U."/>
            <person name="Hamada T."/>
            <person name="Haseloff J."/>
            <person name="Hetherington A.J."/>
            <person name="Higo A."/>
            <person name="Hirakawa Y."/>
            <person name="Hundley H.N."/>
            <person name="Ikeda Y."/>
            <person name="Inoue K."/>
            <person name="Inoue S.I."/>
            <person name="Ishida S."/>
            <person name="Jia Q."/>
            <person name="Kakita M."/>
            <person name="Kanazawa T."/>
            <person name="Kawai Y."/>
            <person name="Kawashima T."/>
            <person name="Kennedy M."/>
            <person name="Kinose K."/>
            <person name="Kinoshita T."/>
            <person name="Kohara Y."/>
            <person name="Koide E."/>
            <person name="Komatsu K."/>
            <person name="Kopischke S."/>
            <person name="Kubo M."/>
            <person name="Kyozuka J."/>
            <person name="Lagercrantz U."/>
            <person name="Lin S.S."/>
            <person name="Lindquist E."/>
            <person name="Lipzen A.M."/>
            <person name="Lu C.W."/>
            <person name="De Luna E."/>
            <person name="Martienssen R.A."/>
            <person name="Minamino N."/>
            <person name="Mizutani M."/>
            <person name="Mizutani M."/>
            <person name="Mochizuki N."/>
            <person name="Monte I."/>
            <person name="Mosher R."/>
            <person name="Nagasaki H."/>
            <person name="Nakagami H."/>
            <person name="Naramoto S."/>
            <person name="Nishitani K."/>
            <person name="Ohtani M."/>
            <person name="Okamoto T."/>
            <person name="Okumura M."/>
            <person name="Phillips J."/>
            <person name="Pollak B."/>
            <person name="Reinders A."/>
            <person name="Rovekamp M."/>
            <person name="Sano R."/>
            <person name="Sawa S."/>
            <person name="Schmid M.W."/>
            <person name="Shirakawa M."/>
            <person name="Solano R."/>
            <person name="Spunde A."/>
            <person name="Suetsugu N."/>
            <person name="Sugano S."/>
            <person name="Sugiyama A."/>
            <person name="Sun R."/>
            <person name="Suzuki Y."/>
            <person name="Takenaka M."/>
            <person name="Takezawa D."/>
            <person name="Tomogane H."/>
            <person name="Tsuzuki M."/>
            <person name="Ueda T."/>
            <person name="Umeda M."/>
            <person name="Ward J.M."/>
            <person name="Watanabe Y."/>
            <person name="Yazaki K."/>
            <person name="Yokoyama R."/>
            <person name="Yoshitake Y."/>
            <person name="Yotsui I."/>
            <person name="Zachgo S."/>
            <person name="Schmutz J."/>
        </authorList>
    </citation>
    <scope>NUCLEOTIDE SEQUENCE [LARGE SCALE GENOMIC DNA]</scope>
    <source>
        <strain evidence="5">Tak-1</strain>
    </source>
</reference>
<dbReference type="PANTHER" id="PTHR16216:SF10">
    <property type="entry name" value="RNA POLYMERASE II ASSEMBLY FACTOR RTP1 C-TERMINAL DOMAIN-CONTAINING PROTEIN"/>
    <property type="match status" value="1"/>
</dbReference>
<proteinExistence type="predicted"/>
<evidence type="ECO:0000259" key="3">
    <source>
        <dbReference type="Pfam" id="PF25757"/>
    </source>
</evidence>
<feature type="domain" description="Dynein axonemal assembly factor 5 HEAT-repeat" evidence="2">
    <location>
        <begin position="721"/>
        <end position="912"/>
    </location>
</feature>
<evidence type="ECO:0000313" key="5">
    <source>
        <dbReference type="Proteomes" id="UP000244005"/>
    </source>
</evidence>
<dbReference type="Proteomes" id="UP000244005">
    <property type="component" value="Unassembled WGS sequence"/>
</dbReference>
<dbReference type="EMBL" id="KZ772691">
    <property type="protein sequence ID" value="PTQ44746.1"/>
    <property type="molecule type" value="Genomic_DNA"/>
</dbReference>
<dbReference type="Gene3D" id="1.25.10.10">
    <property type="entry name" value="Leucine-rich Repeat Variant"/>
    <property type="match status" value="2"/>
</dbReference>
<evidence type="ECO:0000313" key="4">
    <source>
        <dbReference type="EMBL" id="PTQ44746.1"/>
    </source>
</evidence>
<evidence type="ECO:0000256" key="1">
    <source>
        <dbReference type="SAM" id="MobiDB-lite"/>
    </source>
</evidence>
<dbReference type="OrthoDB" id="413572at2759"/>
<dbReference type="InterPro" id="IPR057978">
    <property type="entry name" value="TPR_DAAF5"/>
</dbReference>
<name>A0A2R6XF74_MARPO</name>
<sequence length="1135" mass="126110">MEVAETITKKPGVAEIWQSLKQQFASTRKHMSKSGRNWNAFSKRIEPSSHQTQTLSNAPSAACDDHPFILGVPARHHVSEVDDLKNDLRSTAKAILRNLQDEKEARTILANMEEEKTSQVSEDTHEEIVSGKPVEEAPNGYLVNVDEDNDCEAALHRTAKESNLKPEESVRKLRNSSNLHEQGSSEESPMTPAQSNIDHVVKVNSTFSHLKSTLSKSTDMGALKHLDNVAENRHVGESGNQKVFENLNSLMPQDSEWTKSGFQDNLGEKKNEGISLHINGYHCDCQSSLKPAADVNSTLDQTGPLVHHALAECNSIEVSTLQLNPYNTHDEGPTSATDEELMKIINKDVNCLHDPAIDVRYEALHSLHRALLGDFVGEVNFLSERTTGQEHEVENHMINTGLFESADKFAWCVEEIVVKPLLKVFGDSSERCRYLAVSMLIALLQSIPESVFPLLPYIVPVISSRLPIKSLPTEDPASKVEVILVEKSEDLRLLLVTLLHELLKRSKAMIHPFASDVATILTAAACDSNPDVLMKTFAAMALFGEICSMKLKPVAKQLISVTLRSLAHNRHRVRVAALRAIHRLVLCGAHESIYDLTAFRDPNSVPIKAFYRPDPKTQYLALLAGDRSIQVREQLLKTVGSWLRELDERKEHECRLVPYLLSGFTDESPAVQDLAFQLMEEVGQQYEEENENEVKDIQIYLPDDIDDLPAVAGKSLPKAFKSRPCLGARILVRNCCSVMLHALGGDLSAWTSGTKSLAADFLHTMLLFVEEHITMHLQQVVVLLMKALKEPLIEKKVSDCANILGHFVDPTAYLLIILPRITGELWSDASVQQLGQAVKLLACIMQGSPASSLRSHIPKICSVLSESDIMKSIQLDVNQSIVAVTKEMVRAWSEQVKEETISIIWILLNAAAAADFCGRPALEAEVILGTLSIACGHLSREALTGAYGEMILDLLPHPQFWAMRSLDILVFCRVVEVAPLVPPTVLERVFRLIAWFGRGSWEPEAKLRLIGAVHKMIRLFTAPTSGEAYQPGSAAASEIEKGIVHTLEYFFVPCLEQLREGVTTLKAPALETIYEIVSRTSTNIPSSLSWMLYKLDEVDEDKEEPDPDEELSSLPFPSRETLLEVLKRLRKSTGS</sequence>